<reference evidence="1" key="1">
    <citation type="submission" date="2013-12" db="EMBL/GenBank/DDBJ databases">
        <title>A Varibaculum cambriense genome reconstructed from a premature infant gut community with otherwise low bacterial novelty that shifts toward anaerobic metabolism during the third week of life.</title>
        <authorList>
            <person name="Brown C.T."/>
            <person name="Sharon I."/>
            <person name="Thomas B.C."/>
            <person name="Castelle C.J."/>
            <person name="Morowitz M.J."/>
            <person name="Banfield J.F."/>
        </authorList>
    </citation>
    <scope>NUCLEOTIDE SEQUENCE</scope>
</reference>
<accession>W1XMF8</accession>
<name>W1XMF8_9ZZZZ</name>
<gene>
    <name evidence="1" type="ORF">Q604_UNBC14836G0001</name>
</gene>
<keyword evidence="1" id="KW-0547">Nucleotide-binding</keyword>
<dbReference type="InterPro" id="IPR027417">
    <property type="entry name" value="P-loop_NTPase"/>
</dbReference>
<dbReference type="Gene3D" id="3.40.50.300">
    <property type="entry name" value="P-loop containing nucleotide triphosphate hydrolases"/>
    <property type="match status" value="1"/>
</dbReference>
<proteinExistence type="predicted"/>
<protein>
    <submittedName>
        <fullName evidence="1">ATP-dependent RNA helicase</fullName>
    </submittedName>
</protein>
<evidence type="ECO:0000313" key="1">
    <source>
        <dbReference type="EMBL" id="ETJ30650.1"/>
    </source>
</evidence>
<sequence length="70" mass="7713">LALQIEAQIKLLAENSSVPVTSFSVIGDVNINNQIKKLKEIKPHIIVGSTGRILDLIRKKKITAHTIKTI</sequence>
<feature type="non-terminal residue" evidence="1">
    <location>
        <position position="70"/>
    </location>
</feature>
<feature type="non-terminal residue" evidence="1">
    <location>
        <position position="1"/>
    </location>
</feature>
<organism evidence="1">
    <name type="scientific">human gut metagenome</name>
    <dbReference type="NCBI Taxonomy" id="408170"/>
    <lineage>
        <taxon>unclassified sequences</taxon>
        <taxon>metagenomes</taxon>
        <taxon>organismal metagenomes</taxon>
    </lineage>
</organism>
<keyword evidence="1" id="KW-0378">Hydrolase</keyword>
<dbReference type="AlphaFoldDB" id="W1XMF8"/>
<keyword evidence="1" id="KW-0347">Helicase</keyword>
<dbReference type="GO" id="GO:0004386">
    <property type="term" value="F:helicase activity"/>
    <property type="evidence" value="ECO:0007669"/>
    <property type="project" value="UniProtKB-KW"/>
</dbReference>
<dbReference type="SUPFAM" id="SSF52540">
    <property type="entry name" value="P-loop containing nucleoside triphosphate hydrolases"/>
    <property type="match status" value="1"/>
</dbReference>
<comment type="caution">
    <text evidence="1">The sequence shown here is derived from an EMBL/GenBank/DDBJ whole genome shotgun (WGS) entry which is preliminary data.</text>
</comment>
<dbReference type="EMBL" id="AZMM01014836">
    <property type="protein sequence ID" value="ETJ30650.1"/>
    <property type="molecule type" value="Genomic_DNA"/>
</dbReference>
<keyword evidence="1" id="KW-0067">ATP-binding</keyword>